<dbReference type="EMBL" id="FQZI01000001">
    <property type="protein sequence ID" value="SHI41905.1"/>
    <property type="molecule type" value="Genomic_DNA"/>
</dbReference>
<dbReference type="PANTHER" id="PTHR30329:SF21">
    <property type="entry name" value="LIPOPROTEIN YIAD-RELATED"/>
    <property type="match status" value="1"/>
</dbReference>
<evidence type="ECO:0000313" key="8">
    <source>
        <dbReference type="EMBL" id="SHI41905.1"/>
    </source>
</evidence>
<dbReference type="PROSITE" id="PS51123">
    <property type="entry name" value="OMPA_2"/>
    <property type="match status" value="1"/>
</dbReference>
<keyword evidence="2 4" id="KW-0472">Membrane</keyword>
<dbReference type="InterPro" id="IPR036737">
    <property type="entry name" value="OmpA-like_sf"/>
</dbReference>
<dbReference type="STRING" id="415425.SAMN05444363_0484"/>
<accession>A0A1M6AZJ9</accession>
<gene>
    <name evidence="8" type="ORF">SAMN05444363_0484</name>
</gene>
<feature type="signal peptide" evidence="6">
    <location>
        <begin position="1"/>
        <end position="19"/>
    </location>
</feature>
<protein>
    <submittedName>
        <fullName evidence="8">OmpA family protein</fullName>
    </submittedName>
</protein>
<organism evidence="8 9">
    <name type="scientific">Flavobacterium terrae</name>
    <dbReference type="NCBI Taxonomy" id="415425"/>
    <lineage>
        <taxon>Bacteria</taxon>
        <taxon>Pseudomonadati</taxon>
        <taxon>Bacteroidota</taxon>
        <taxon>Flavobacteriia</taxon>
        <taxon>Flavobacteriales</taxon>
        <taxon>Flavobacteriaceae</taxon>
        <taxon>Flavobacterium</taxon>
    </lineage>
</organism>
<dbReference type="PRINTS" id="PR01021">
    <property type="entry name" value="OMPADOMAIN"/>
</dbReference>
<feature type="region of interest" description="Disordered" evidence="5">
    <location>
        <begin position="410"/>
        <end position="438"/>
    </location>
</feature>
<evidence type="ECO:0000256" key="2">
    <source>
        <dbReference type="ARBA" id="ARBA00023136"/>
    </source>
</evidence>
<dbReference type="RefSeq" id="WP_073308239.1">
    <property type="nucleotide sequence ID" value="NZ_FQZI01000001.1"/>
</dbReference>
<dbReference type="SUPFAM" id="SSF103088">
    <property type="entry name" value="OmpA-like"/>
    <property type="match status" value="1"/>
</dbReference>
<evidence type="ECO:0000259" key="7">
    <source>
        <dbReference type="PROSITE" id="PS51123"/>
    </source>
</evidence>
<feature type="domain" description="OmpA-like" evidence="7">
    <location>
        <begin position="323"/>
        <end position="438"/>
    </location>
</feature>
<sequence>MKKLVLTGILFLAFIKLNAQETVGGRVLKNTKDKTYGKVEQKGDETVDKTLDKIEEGIGSIFKKKDKKKKDKKGSSQNESDNGYQSQSGNGSNADSMPDFSSYEGFDFVPGEKIIFFEDFAQSQEGAKPKNWDGNAEFTTTTDTETGQKALSVIHGGGFFPMSLKTLPQNFTIQFDVVAQPDVANGTLDLRFLPEKETNLADPWFNNVTQISFSGSSQIPKKGGSSIEQKDANGNIIERNDAERYFSEWHTNENPRAKISISKIGDKVSVWINQTKIWDNVSIFNTNIKYKLAFHFGDYFIENISFLMMNLKIATNAPQVKNDIAKGKFITANILFDTNSDAIKPQSFSILKEISETLKASPTMKIKIVGHTDSDGEAKSNLELSQRRAEAVKNVLSGAFGVDVSQYTTEGKGESLPLNKNANASEKAQNRRVEFVRQ</sequence>
<dbReference type="GO" id="GO:0009279">
    <property type="term" value="C:cell outer membrane"/>
    <property type="evidence" value="ECO:0007669"/>
    <property type="project" value="UniProtKB-SubCell"/>
</dbReference>
<evidence type="ECO:0000256" key="6">
    <source>
        <dbReference type="SAM" id="SignalP"/>
    </source>
</evidence>
<dbReference type="OrthoDB" id="9800869at2"/>
<feature type="compositionally biased region" description="Polar residues" evidence="5">
    <location>
        <begin position="75"/>
        <end position="95"/>
    </location>
</feature>
<reference evidence="9" key="1">
    <citation type="submission" date="2016-11" db="EMBL/GenBank/DDBJ databases">
        <authorList>
            <person name="Varghese N."/>
            <person name="Submissions S."/>
        </authorList>
    </citation>
    <scope>NUCLEOTIDE SEQUENCE [LARGE SCALE GENOMIC DNA]</scope>
    <source>
        <strain evidence="9">DSM 18829</strain>
    </source>
</reference>
<name>A0A1M6AZJ9_9FLAO</name>
<dbReference type="AlphaFoldDB" id="A0A1M6AZJ9"/>
<evidence type="ECO:0000256" key="3">
    <source>
        <dbReference type="ARBA" id="ARBA00023237"/>
    </source>
</evidence>
<evidence type="ECO:0000313" key="9">
    <source>
        <dbReference type="Proteomes" id="UP000184488"/>
    </source>
</evidence>
<dbReference type="InterPro" id="IPR050330">
    <property type="entry name" value="Bact_OuterMem_StrucFunc"/>
</dbReference>
<keyword evidence="6" id="KW-0732">Signal</keyword>
<dbReference type="Pfam" id="PF00691">
    <property type="entry name" value="OmpA"/>
    <property type="match status" value="1"/>
</dbReference>
<keyword evidence="9" id="KW-1185">Reference proteome</keyword>
<comment type="subcellular location">
    <subcellularLocation>
        <location evidence="1">Cell outer membrane</location>
    </subcellularLocation>
</comment>
<dbReference type="CDD" id="cd07185">
    <property type="entry name" value="OmpA_C-like"/>
    <property type="match status" value="1"/>
</dbReference>
<evidence type="ECO:0000256" key="5">
    <source>
        <dbReference type="SAM" id="MobiDB-lite"/>
    </source>
</evidence>
<proteinExistence type="predicted"/>
<dbReference type="Gene3D" id="3.30.1330.60">
    <property type="entry name" value="OmpA-like domain"/>
    <property type="match status" value="1"/>
</dbReference>
<dbReference type="InterPro" id="IPR006665">
    <property type="entry name" value="OmpA-like"/>
</dbReference>
<dbReference type="Proteomes" id="UP000184488">
    <property type="component" value="Unassembled WGS sequence"/>
</dbReference>
<evidence type="ECO:0000256" key="4">
    <source>
        <dbReference type="PROSITE-ProRule" id="PRU00473"/>
    </source>
</evidence>
<keyword evidence="3" id="KW-0998">Cell outer membrane</keyword>
<dbReference type="InterPro" id="IPR006664">
    <property type="entry name" value="OMP_bac"/>
</dbReference>
<feature type="compositionally biased region" description="Polar residues" evidence="5">
    <location>
        <begin position="418"/>
        <end position="427"/>
    </location>
</feature>
<feature type="region of interest" description="Disordered" evidence="5">
    <location>
        <begin position="65"/>
        <end position="96"/>
    </location>
</feature>
<feature type="chain" id="PRO_5012703037" evidence="6">
    <location>
        <begin position="20"/>
        <end position="438"/>
    </location>
</feature>
<evidence type="ECO:0000256" key="1">
    <source>
        <dbReference type="ARBA" id="ARBA00004442"/>
    </source>
</evidence>
<dbReference type="PANTHER" id="PTHR30329">
    <property type="entry name" value="STATOR ELEMENT OF FLAGELLAR MOTOR COMPLEX"/>
    <property type="match status" value="1"/>
</dbReference>
<feature type="compositionally biased region" description="Basic and acidic residues" evidence="5">
    <location>
        <begin position="428"/>
        <end position="438"/>
    </location>
</feature>